<sequence>MKMPRFSLKQLALASFCSLSFSSASFAATVMHVASWLPPTHTQNAVVLPTWGKWIEEATEGRVKVEIDYSHGNPKGYYDLVQDGVVEASWSLNDYVPGRFKLTEVAELPGINANAEASSVAYWKVYNKYFLKKNEFDGLELVGLFTHGPGNIHLTQPISDLSQLQGKKIRVGGGIAAQMGEKLGVTGVSAPATKVYELLQQGVVDGVFIAMLDQKVLRLNEVTKQVINLPGGLFRGGFSVFINPDFLDSLDPKDKQAILAVSGEKLSAMAGRAWDEADKEGMKTALASGIQVINVKPGDAMDKEFEAIRQPVEQQWLASVKGEGVDASAALDEFKQLATDYQPAQ</sequence>
<dbReference type="Gene3D" id="3.40.190.170">
    <property type="entry name" value="Bacterial extracellular solute-binding protein, family 7"/>
    <property type="match status" value="1"/>
</dbReference>
<feature type="chain" id="PRO_5015677366" evidence="2">
    <location>
        <begin position="28"/>
        <end position="345"/>
    </location>
</feature>
<name>A0A2S5KWX1_9PROT</name>
<dbReference type="Proteomes" id="UP000238196">
    <property type="component" value="Unassembled WGS sequence"/>
</dbReference>
<dbReference type="PANTHER" id="PTHR33376:SF15">
    <property type="entry name" value="BLL6794 PROTEIN"/>
    <property type="match status" value="1"/>
</dbReference>
<dbReference type="EMBL" id="PRLP01000001">
    <property type="protein sequence ID" value="PPC79351.1"/>
    <property type="molecule type" value="Genomic_DNA"/>
</dbReference>
<evidence type="ECO:0000256" key="1">
    <source>
        <dbReference type="ARBA" id="ARBA00022729"/>
    </source>
</evidence>
<comment type="caution">
    <text evidence="3">The sequence shown here is derived from an EMBL/GenBank/DDBJ whole genome shotgun (WGS) entry which is preliminary data.</text>
</comment>
<dbReference type="AlphaFoldDB" id="A0A2S5KWX1"/>
<evidence type="ECO:0000313" key="4">
    <source>
        <dbReference type="Proteomes" id="UP000238196"/>
    </source>
</evidence>
<dbReference type="Pfam" id="PF03480">
    <property type="entry name" value="DctP"/>
    <property type="match status" value="1"/>
</dbReference>
<evidence type="ECO:0000313" key="3">
    <source>
        <dbReference type="EMBL" id="PPC79351.1"/>
    </source>
</evidence>
<feature type="signal peptide" evidence="2">
    <location>
        <begin position="1"/>
        <end position="27"/>
    </location>
</feature>
<keyword evidence="1 2" id="KW-0732">Signal</keyword>
<accession>A0A2S5KWX1</accession>
<dbReference type="GO" id="GO:0055085">
    <property type="term" value="P:transmembrane transport"/>
    <property type="evidence" value="ECO:0007669"/>
    <property type="project" value="InterPro"/>
</dbReference>
<dbReference type="InterPro" id="IPR038404">
    <property type="entry name" value="TRAP_DctP_sf"/>
</dbReference>
<dbReference type="NCBIfam" id="NF037995">
    <property type="entry name" value="TRAP_S1"/>
    <property type="match status" value="1"/>
</dbReference>
<dbReference type="InterPro" id="IPR018389">
    <property type="entry name" value="DctP_fam"/>
</dbReference>
<dbReference type="OrthoDB" id="9177965at2"/>
<dbReference type="CDD" id="cd13665">
    <property type="entry name" value="PBP2_TRAP_Dctp3_4"/>
    <property type="match status" value="1"/>
</dbReference>
<evidence type="ECO:0000256" key="2">
    <source>
        <dbReference type="SAM" id="SignalP"/>
    </source>
</evidence>
<gene>
    <name evidence="3" type="ORF">C4K68_00065</name>
</gene>
<dbReference type="PANTHER" id="PTHR33376">
    <property type="match status" value="1"/>
</dbReference>
<proteinExistence type="predicted"/>
<protein>
    <submittedName>
        <fullName evidence="3">C4-dicarboxylate ABC transporter substrate-binding protein</fullName>
    </submittedName>
</protein>
<reference evidence="3 4" key="1">
    <citation type="submission" date="2018-02" db="EMBL/GenBank/DDBJ databases">
        <title>novel marine gammaproteobacteria from coastal saline agro ecosystem.</title>
        <authorList>
            <person name="Krishnan R."/>
            <person name="Ramesh Kumar N."/>
        </authorList>
    </citation>
    <scope>NUCLEOTIDE SEQUENCE [LARGE SCALE GENOMIC DNA]</scope>
    <source>
        <strain evidence="3 4">228</strain>
    </source>
</reference>
<organism evidence="3 4">
    <name type="scientific">Proteobacteria bacterium 228</name>
    <dbReference type="NCBI Taxonomy" id="2083153"/>
    <lineage>
        <taxon>Bacteria</taxon>
        <taxon>Pseudomonadati</taxon>
        <taxon>Pseudomonadota</taxon>
    </lineage>
</organism>